<dbReference type="GO" id="GO:0008168">
    <property type="term" value="F:methyltransferase activity"/>
    <property type="evidence" value="ECO:0007669"/>
    <property type="project" value="UniProtKB-KW"/>
</dbReference>
<sequence>MVNTASNKHFNESARNWDTRPTSIQLQPLPTKLLSKLQLSITDKVLDFGTGTGLLATAIAPHVQQVTALDMSSNMLAVLNEKGIPNIKTLEKDIFTGLPEQYDCIVSSMAMHHVADTQRLFQSFADALVVGGQIALIDLFKEDGTFHGDNKAKGVQHFGFDPSELTQIAQQAGFRHINFCEIHQLTRDNGRTYPMFLMQGIKEG</sequence>
<dbReference type="SUPFAM" id="SSF53335">
    <property type="entry name" value="S-adenosyl-L-methionine-dependent methyltransferases"/>
    <property type="match status" value="1"/>
</dbReference>
<comment type="caution">
    <text evidence="3">The sequence shown here is derived from an EMBL/GenBank/DDBJ whole genome shotgun (WGS) entry which is preliminary data.</text>
</comment>
<evidence type="ECO:0000256" key="2">
    <source>
        <dbReference type="SAM" id="MobiDB-lite"/>
    </source>
</evidence>
<feature type="compositionally biased region" description="Basic and acidic residues" evidence="2">
    <location>
        <begin position="9"/>
        <end position="18"/>
    </location>
</feature>
<protein>
    <submittedName>
        <fullName evidence="3">Methyltransferase domain-containing protein</fullName>
    </submittedName>
</protein>
<keyword evidence="3" id="KW-0489">Methyltransferase</keyword>
<evidence type="ECO:0000256" key="1">
    <source>
        <dbReference type="ARBA" id="ARBA00022679"/>
    </source>
</evidence>
<feature type="region of interest" description="Disordered" evidence="2">
    <location>
        <begin position="1"/>
        <end position="22"/>
    </location>
</feature>
<dbReference type="InterPro" id="IPR029063">
    <property type="entry name" value="SAM-dependent_MTases_sf"/>
</dbReference>
<dbReference type="Pfam" id="PF13489">
    <property type="entry name" value="Methyltransf_23"/>
    <property type="match status" value="1"/>
</dbReference>
<name>A0A7Y4P400_9BURK</name>
<dbReference type="PANTHER" id="PTHR43861">
    <property type="entry name" value="TRANS-ACONITATE 2-METHYLTRANSFERASE-RELATED"/>
    <property type="match status" value="1"/>
</dbReference>
<evidence type="ECO:0000313" key="3">
    <source>
        <dbReference type="EMBL" id="NOL49572.1"/>
    </source>
</evidence>
<dbReference type="EMBL" id="JABGBO010000004">
    <property type="protein sequence ID" value="NOL49572.1"/>
    <property type="molecule type" value="Genomic_DNA"/>
</dbReference>
<keyword evidence="1 3" id="KW-0808">Transferase</keyword>
<dbReference type="RefSeq" id="WP_171588528.1">
    <property type="nucleotide sequence ID" value="NZ_JABGBO010000004.1"/>
</dbReference>
<dbReference type="CDD" id="cd02440">
    <property type="entry name" value="AdoMet_MTases"/>
    <property type="match status" value="1"/>
</dbReference>
<evidence type="ECO:0000313" key="4">
    <source>
        <dbReference type="Proteomes" id="UP000541421"/>
    </source>
</evidence>
<organism evidence="3 4">
    <name type="scientific">Pelistega europaea</name>
    <dbReference type="NCBI Taxonomy" id="106147"/>
    <lineage>
        <taxon>Bacteria</taxon>
        <taxon>Pseudomonadati</taxon>
        <taxon>Pseudomonadota</taxon>
        <taxon>Betaproteobacteria</taxon>
        <taxon>Burkholderiales</taxon>
        <taxon>Alcaligenaceae</taxon>
        <taxon>Pelistega</taxon>
    </lineage>
</organism>
<dbReference type="AlphaFoldDB" id="A0A7Y4P400"/>
<accession>A0A7Y4P400</accession>
<dbReference type="GO" id="GO:0032259">
    <property type="term" value="P:methylation"/>
    <property type="evidence" value="ECO:0007669"/>
    <property type="project" value="UniProtKB-KW"/>
</dbReference>
<reference evidence="3 4" key="1">
    <citation type="submission" date="2020-05" db="EMBL/GenBank/DDBJ databases">
        <authorList>
            <person name="Niu N."/>
        </authorList>
    </citation>
    <scope>NUCLEOTIDE SEQUENCE [LARGE SCALE GENOMIC DNA]</scope>
    <source>
        <strain evidence="3 4">LMG10982</strain>
    </source>
</reference>
<proteinExistence type="predicted"/>
<keyword evidence="4" id="KW-1185">Reference proteome</keyword>
<gene>
    <name evidence="3" type="ORF">HKX40_05425</name>
</gene>
<dbReference type="Gene3D" id="3.40.50.150">
    <property type="entry name" value="Vaccinia Virus protein VP39"/>
    <property type="match status" value="1"/>
</dbReference>
<dbReference type="PANTHER" id="PTHR43861:SF3">
    <property type="entry name" value="PUTATIVE (AFU_ORTHOLOGUE AFUA_2G14390)-RELATED"/>
    <property type="match status" value="1"/>
</dbReference>
<dbReference type="Proteomes" id="UP000541421">
    <property type="component" value="Unassembled WGS sequence"/>
</dbReference>